<proteinExistence type="predicted"/>
<dbReference type="Gene3D" id="3.40.50.2000">
    <property type="entry name" value="Glycogen Phosphorylase B"/>
    <property type="match status" value="2"/>
</dbReference>
<organism evidence="1 2">
    <name type="scientific">Rhodothermus marinus (strain ATCC 43812 / DSM 4252 / R-10)</name>
    <name type="common">Rhodothermus obamensis</name>
    <dbReference type="NCBI Taxonomy" id="518766"/>
    <lineage>
        <taxon>Bacteria</taxon>
        <taxon>Pseudomonadati</taxon>
        <taxon>Rhodothermota</taxon>
        <taxon>Rhodothermia</taxon>
        <taxon>Rhodothermales</taxon>
        <taxon>Rhodothermaceae</taxon>
        <taxon>Rhodothermus</taxon>
    </lineage>
</organism>
<evidence type="ECO:0008006" key="3">
    <source>
        <dbReference type="Google" id="ProtNLM"/>
    </source>
</evidence>
<dbReference type="KEGG" id="rmr:Rmar_1137"/>
<accession>D0MHS0</accession>
<dbReference type="SUPFAM" id="SSF53756">
    <property type="entry name" value="UDP-Glycosyltransferase/glycogen phosphorylase"/>
    <property type="match status" value="1"/>
</dbReference>
<dbReference type="eggNOG" id="COG0438">
    <property type="taxonomic scope" value="Bacteria"/>
</dbReference>
<gene>
    <name evidence="1" type="ordered locus">Rmar_1137</name>
</gene>
<evidence type="ECO:0000313" key="2">
    <source>
        <dbReference type="Proteomes" id="UP000002221"/>
    </source>
</evidence>
<protein>
    <recommendedName>
        <fullName evidence="3">Glycosyltransferase subfamily 4-like N-terminal domain-containing protein</fullName>
    </recommendedName>
</protein>
<dbReference type="EMBL" id="CP001807">
    <property type="protein sequence ID" value="ACY48028.1"/>
    <property type="molecule type" value="Genomic_DNA"/>
</dbReference>
<name>D0MHS0_RHOM4</name>
<dbReference type="STRING" id="518766.Rmar_1137"/>
<keyword evidence="2" id="KW-1185">Reference proteome</keyword>
<dbReference type="AlphaFoldDB" id="D0MHS0"/>
<reference evidence="1 2" key="1">
    <citation type="journal article" date="2009" name="Stand. Genomic Sci.">
        <title>Complete genome sequence of Rhodothermus marinus type strain (R-10).</title>
        <authorList>
            <person name="Nolan M."/>
            <person name="Tindall B.J."/>
            <person name="Pomrenke H."/>
            <person name="Lapidus A."/>
            <person name="Copeland A."/>
            <person name="Glavina Del Rio T."/>
            <person name="Lucas S."/>
            <person name="Chen F."/>
            <person name="Tice H."/>
            <person name="Cheng J.F."/>
            <person name="Saunders E."/>
            <person name="Han C."/>
            <person name="Bruce D."/>
            <person name="Goodwin L."/>
            <person name="Chain P."/>
            <person name="Pitluck S."/>
            <person name="Ovchinikova G."/>
            <person name="Pati A."/>
            <person name="Ivanova N."/>
            <person name="Mavromatis K."/>
            <person name="Chen A."/>
            <person name="Palaniappan K."/>
            <person name="Land M."/>
            <person name="Hauser L."/>
            <person name="Chang Y.J."/>
            <person name="Jeffries C.D."/>
            <person name="Brettin T."/>
            <person name="Goker M."/>
            <person name="Bristow J."/>
            <person name="Eisen J.A."/>
            <person name="Markowitz V."/>
            <person name="Hugenholtz P."/>
            <person name="Kyrpides N.C."/>
            <person name="Klenk H.P."/>
            <person name="Detter J.C."/>
        </authorList>
    </citation>
    <scope>NUCLEOTIDE SEQUENCE [LARGE SCALE GENOMIC DNA]</scope>
    <source>
        <strain evidence="2">ATCC 43812 / DSM 4252 / R-10</strain>
    </source>
</reference>
<evidence type="ECO:0000313" key="1">
    <source>
        <dbReference type="EMBL" id="ACY48028.1"/>
    </source>
</evidence>
<sequence length="380" mass="43220">MQPFGLRDSSGGGRILRALLQEAPVPFLSICTSVRPPAPPPFGREVHLPPRPYFGRIEATRFARYLRWIAEWRRPAFERALERTILEAGATAIHAIPHGEAFWQAFQVAERHGLPYFLNVHDDMRYNLAGHPKLDFLMDRLAYVWQRATGRIVISEAMGEAYCRWFGRLPYEIVTDGLPDELPEAPRPRPEGRAVVYFMGALHLSYHPNFRVLAEALDWLRARRPDWEVTFVTRGSRTPVRPRTVPVQELPYAPEAEVARDLDRVDVLYMPLPFGEQYCWFTRYSLSTKLVTYLGSGLPILYHGPADAAAAQLLARYGAAVQVHELEPDALGRGIEQALEARDELVAGALRLARERFRLSDQRARFWKLLAGVPVEASTD</sequence>
<dbReference type="HOGENOM" id="CLU_690642_0_0_10"/>
<dbReference type="Proteomes" id="UP000002221">
    <property type="component" value="Chromosome"/>
</dbReference>